<comment type="caution">
    <text evidence="1">The sequence shown here is derived from an EMBL/GenBank/DDBJ whole genome shotgun (WGS) entry which is preliminary data.</text>
</comment>
<accession>A0A392U0K9</accession>
<keyword evidence="2" id="KW-1185">Reference proteome</keyword>
<feature type="non-terminal residue" evidence="1">
    <location>
        <position position="77"/>
    </location>
</feature>
<evidence type="ECO:0000313" key="1">
    <source>
        <dbReference type="EMBL" id="MCI65605.1"/>
    </source>
</evidence>
<reference evidence="1 2" key="1">
    <citation type="journal article" date="2018" name="Front. Plant Sci.">
        <title>Red Clover (Trifolium pratense) and Zigzag Clover (T. medium) - A Picture of Genomic Similarities and Differences.</title>
        <authorList>
            <person name="Dluhosova J."/>
            <person name="Istvanek J."/>
            <person name="Nedelnik J."/>
            <person name="Repkova J."/>
        </authorList>
    </citation>
    <scope>NUCLEOTIDE SEQUENCE [LARGE SCALE GENOMIC DNA]</scope>
    <source>
        <strain evidence="2">cv. 10/8</strain>
        <tissue evidence="1">Leaf</tissue>
    </source>
</reference>
<name>A0A392U0K9_9FABA</name>
<sequence>MLDMLMLHRIIKLIDDIDIVTIHQGGMTNEKMELHKKIANPTRFSDNIDNTLIFGFSIGTRESRLPFGRPNDKIVNE</sequence>
<evidence type="ECO:0000313" key="2">
    <source>
        <dbReference type="Proteomes" id="UP000265520"/>
    </source>
</evidence>
<organism evidence="1 2">
    <name type="scientific">Trifolium medium</name>
    <dbReference type="NCBI Taxonomy" id="97028"/>
    <lineage>
        <taxon>Eukaryota</taxon>
        <taxon>Viridiplantae</taxon>
        <taxon>Streptophyta</taxon>
        <taxon>Embryophyta</taxon>
        <taxon>Tracheophyta</taxon>
        <taxon>Spermatophyta</taxon>
        <taxon>Magnoliopsida</taxon>
        <taxon>eudicotyledons</taxon>
        <taxon>Gunneridae</taxon>
        <taxon>Pentapetalae</taxon>
        <taxon>rosids</taxon>
        <taxon>fabids</taxon>
        <taxon>Fabales</taxon>
        <taxon>Fabaceae</taxon>
        <taxon>Papilionoideae</taxon>
        <taxon>50 kb inversion clade</taxon>
        <taxon>NPAAA clade</taxon>
        <taxon>Hologalegina</taxon>
        <taxon>IRL clade</taxon>
        <taxon>Trifolieae</taxon>
        <taxon>Trifolium</taxon>
    </lineage>
</organism>
<dbReference type="EMBL" id="LXQA010678912">
    <property type="protein sequence ID" value="MCI65605.1"/>
    <property type="molecule type" value="Genomic_DNA"/>
</dbReference>
<dbReference type="Proteomes" id="UP000265520">
    <property type="component" value="Unassembled WGS sequence"/>
</dbReference>
<dbReference type="AlphaFoldDB" id="A0A392U0K9"/>
<proteinExistence type="predicted"/>
<protein>
    <submittedName>
        <fullName evidence="1">Uncharacterized protein</fullName>
    </submittedName>
</protein>